<gene>
    <name evidence="2" type="ORF">SDC9_160347</name>
</gene>
<comment type="caution">
    <text evidence="2">The sequence shown here is derived from an EMBL/GenBank/DDBJ whole genome shotgun (WGS) entry which is preliminary data.</text>
</comment>
<reference evidence="2" key="1">
    <citation type="submission" date="2019-08" db="EMBL/GenBank/DDBJ databases">
        <authorList>
            <person name="Kucharzyk K."/>
            <person name="Murdoch R.W."/>
            <person name="Higgins S."/>
            <person name="Loffler F."/>
        </authorList>
    </citation>
    <scope>NUCLEOTIDE SEQUENCE</scope>
</reference>
<dbReference type="EMBL" id="VSSQ01059477">
    <property type="protein sequence ID" value="MPN13027.1"/>
    <property type="molecule type" value="Genomic_DNA"/>
</dbReference>
<proteinExistence type="predicted"/>
<accession>A0A645FFD4</accession>
<protein>
    <submittedName>
        <fullName evidence="2">Uncharacterized protein</fullName>
    </submittedName>
</protein>
<evidence type="ECO:0000256" key="1">
    <source>
        <dbReference type="SAM" id="MobiDB-lite"/>
    </source>
</evidence>
<evidence type="ECO:0000313" key="2">
    <source>
        <dbReference type="EMBL" id="MPN13027.1"/>
    </source>
</evidence>
<organism evidence="2">
    <name type="scientific">bioreactor metagenome</name>
    <dbReference type="NCBI Taxonomy" id="1076179"/>
    <lineage>
        <taxon>unclassified sequences</taxon>
        <taxon>metagenomes</taxon>
        <taxon>ecological metagenomes</taxon>
    </lineage>
</organism>
<dbReference type="AlphaFoldDB" id="A0A645FFD4"/>
<sequence>MPAVVHQQPVQWGTDRVLGGGPPADEQRLRPGAGDIEGPQRFGEVFGLIALDAPGTAAWRINIQHPLAVLVTDDGLVAIIDLRGVLVGGLRQQHDRELQSLCLVNRHHPDRGPVRGQPAGPLVLVHRVGLFDAAP</sequence>
<feature type="region of interest" description="Disordered" evidence="1">
    <location>
        <begin position="1"/>
        <end position="23"/>
    </location>
</feature>
<name>A0A645FFD4_9ZZZZ</name>